<comment type="caution">
    <text evidence="4">The sequence shown here is derived from an EMBL/GenBank/DDBJ whole genome shotgun (WGS) entry which is preliminary data.</text>
</comment>
<dbReference type="EMBL" id="CAJNOI010000810">
    <property type="protein sequence ID" value="CAF1348835.1"/>
    <property type="molecule type" value="Genomic_DNA"/>
</dbReference>
<evidence type="ECO:0000313" key="5">
    <source>
        <dbReference type="Proteomes" id="UP000663832"/>
    </source>
</evidence>
<evidence type="ECO:0000313" key="3">
    <source>
        <dbReference type="EMBL" id="CAF1435651.1"/>
    </source>
</evidence>
<name>A0A816FR59_9BILA</name>
<dbReference type="EMBL" id="CAJNOI010000179">
    <property type="protein sequence ID" value="CAF1161961.1"/>
    <property type="molecule type" value="Genomic_DNA"/>
</dbReference>
<evidence type="ECO:0000313" key="1">
    <source>
        <dbReference type="EMBL" id="CAF1161961.1"/>
    </source>
</evidence>
<proteinExistence type="predicted"/>
<accession>A0A816FR59</accession>
<evidence type="ECO:0000313" key="2">
    <source>
        <dbReference type="EMBL" id="CAF1348835.1"/>
    </source>
</evidence>
<dbReference type="AlphaFoldDB" id="A0A816FR59"/>
<organism evidence="4 5">
    <name type="scientific">Adineta steineri</name>
    <dbReference type="NCBI Taxonomy" id="433720"/>
    <lineage>
        <taxon>Eukaryota</taxon>
        <taxon>Metazoa</taxon>
        <taxon>Spiralia</taxon>
        <taxon>Gnathifera</taxon>
        <taxon>Rotifera</taxon>
        <taxon>Eurotatoria</taxon>
        <taxon>Bdelloidea</taxon>
        <taxon>Adinetida</taxon>
        <taxon>Adinetidae</taxon>
        <taxon>Adineta</taxon>
    </lineage>
</organism>
<sequence>MLLNILKSLEENRENCITKYFFKYQITADNQFRSMMSSGSSIISAIIFCFNRCNNENNLLKFDSLNSDVFGYHIVQFELCLDIDEYEVNTTTLLT</sequence>
<evidence type="ECO:0000313" key="4">
    <source>
        <dbReference type="EMBL" id="CAF1664678.1"/>
    </source>
</evidence>
<keyword evidence="5" id="KW-1185">Reference proteome</keyword>
<dbReference type="Proteomes" id="UP000663877">
    <property type="component" value="Unassembled WGS sequence"/>
</dbReference>
<reference evidence="4" key="1">
    <citation type="submission" date="2021-02" db="EMBL/GenBank/DDBJ databases">
        <authorList>
            <person name="Nowell W R."/>
        </authorList>
    </citation>
    <scope>NUCLEOTIDE SEQUENCE</scope>
</reference>
<dbReference type="EMBL" id="CAJNOM010000433">
    <property type="protein sequence ID" value="CAF1435651.1"/>
    <property type="molecule type" value="Genomic_DNA"/>
</dbReference>
<dbReference type="Proteomes" id="UP000663832">
    <property type="component" value="Unassembled WGS sequence"/>
</dbReference>
<gene>
    <name evidence="1" type="ORF">BJG266_LOCUS24688</name>
    <name evidence="2" type="ORF">BJG266_LOCUS34839</name>
    <name evidence="3" type="ORF">QVE165_LOCUS39262</name>
    <name evidence="4" type="ORF">QVE165_LOCUS63967</name>
</gene>
<protein>
    <submittedName>
        <fullName evidence="4">Uncharacterized protein</fullName>
    </submittedName>
</protein>
<dbReference type="EMBL" id="CAJNOM010005568">
    <property type="protein sequence ID" value="CAF1664678.1"/>
    <property type="molecule type" value="Genomic_DNA"/>
</dbReference>